<dbReference type="EMBL" id="JACJKY010000013">
    <property type="protein sequence ID" value="MBM6921212.1"/>
    <property type="molecule type" value="Genomic_DNA"/>
</dbReference>
<protein>
    <submittedName>
        <fullName evidence="5">ABC transporter substrate-binding protein</fullName>
    </submittedName>
</protein>
<evidence type="ECO:0000256" key="1">
    <source>
        <dbReference type="ARBA" id="ARBA00008814"/>
    </source>
</evidence>
<name>A0A938X5P7_9FIRM</name>
<organism evidence="5 6">
    <name type="scientific">Merdimmobilis hominis</name>
    <dbReference type="NCBI Taxonomy" id="2897707"/>
    <lineage>
        <taxon>Bacteria</taxon>
        <taxon>Bacillati</taxon>
        <taxon>Bacillota</taxon>
        <taxon>Clostridia</taxon>
        <taxon>Eubacteriales</taxon>
        <taxon>Oscillospiraceae</taxon>
        <taxon>Merdimmobilis</taxon>
    </lineage>
</organism>
<dbReference type="PANTHER" id="PTHR30535:SF34">
    <property type="entry name" value="MOLYBDATE-BINDING PROTEIN MOLA"/>
    <property type="match status" value="1"/>
</dbReference>
<dbReference type="GO" id="GO:0071281">
    <property type="term" value="P:cellular response to iron ion"/>
    <property type="evidence" value="ECO:0007669"/>
    <property type="project" value="TreeGrafter"/>
</dbReference>
<feature type="chain" id="PRO_5039216494" evidence="3">
    <location>
        <begin position="20"/>
        <end position="327"/>
    </location>
</feature>
<dbReference type="Pfam" id="PF01497">
    <property type="entry name" value="Peripla_BP_2"/>
    <property type="match status" value="1"/>
</dbReference>
<dbReference type="InterPro" id="IPR050902">
    <property type="entry name" value="ABC_Transporter_SBP"/>
</dbReference>
<reference evidence="5" key="1">
    <citation type="submission" date="2020-08" db="EMBL/GenBank/DDBJ databases">
        <authorList>
            <person name="Cejkova D."/>
            <person name="Kubasova T."/>
            <person name="Jahodarova E."/>
            <person name="Rychlik I."/>
        </authorList>
    </citation>
    <scope>NUCLEOTIDE SEQUENCE</scope>
    <source>
        <strain evidence="5">An559</strain>
    </source>
</reference>
<feature type="domain" description="Fe/B12 periplasmic-binding" evidence="4">
    <location>
        <begin position="48"/>
        <end position="312"/>
    </location>
</feature>
<reference evidence="5" key="2">
    <citation type="journal article" date="2021" name="Sci. Rep.">
        <title>The distribution of antibiotic resistance genes in chicken gut microbiota commensals.</title>
        <authorList>
            <person name="Juricova H."/>
            <person name="Matiasovicova J."/>
            <person name="Kubasova T."/>
            <person name="Cejkova D."/>
            <person name="Rychlik I."/>
        </authorList>
    </citation>
    <scope>NUCLEOTIDE SEQUENCE</scope>
    <source>
        <strain evidence="5">An559</strain>
    </source>
</reference>
<evidence type="ECO:0000256" key="2">
    <source>
        <dbReference type="SAM" id="MobiDB-lite"/>
    </source>
</evidence>
<dbReference type="AlphaFoldDB" id="A0A938X5P7"/>
<evidence type="ECO:0000313" key="6">
    <source>
        <dbReference type="Proteomes" id="UP000774750"/>
    </source>
</evidence>
<dbReference type="Gene3D" id="3.40.50.1980">
    <property type="entry name" value="Nitrogenase molybdenum iron protein domain"/>
    <property type="match status" value="2"/>
</dbReference>
<dbReference type="PANTHER" id="PTHR30535">
    <property type="entry name" value="VITAMIN B12-BINDING PROTEIN"/>
    <property type="match status" value="1"/>
</dbReference>
<dbReference type="PROSITE" id="PS51257">
    <property type="entry name" value="PROKAR_LIPOPROTEIN"/>
    <property type="match status" value="1"/>
</dbReference>
<comment type="similarity">
    <text evidence="1">Belongs to the bacterial solute-binding protein 8 family.</text>
</comment>
<evidence type="ECO:0000256" key="3">
    <source>
        <dbReference type="SAM" id="SignalP"/>
    </source>
</evidence>
<keyword evidence="3" id="KW-0732">Signal</keyword>
<dbReference type="SUPFAM" id="SSF53807">
    <property type="entry name" value="Helical backbone' metal receptor"/>
    <property type="match status" value="1"/>
</dbReference>
<accession>A0A938X5P7</accession>
<sequence length="327" mass="34406">MKRLIAGLLVCVMTFLVTACSASNTIEQEAQAYPVSVNNITVVEKPEKVATLSVQITNLLVDLGYEDQIVAVSAEELAQGTTESITPEENTESTNKESSEGSKTPARVSIGTALAPDIEAILGAAPDIVFTTAPMTKSQLELLSNAGVQVMVMPAIDSLDALYERYDAVIRVMDGAIEADTAGAALVQAMQSDVEAIVEKLPAEKKSFLAVCTLDPYVATPDTFEGALLSLLGTNAVSGTSYTADDLSVSADIVLAAAPLTAENLTQSETFAANEAVKAGNIVVFDRELMRTGTKDVVEALRAAAQAMYPDIDFSIENVEVTESSAQ</sequence>
<gene>
    <name evidence="5" type="ORF">H6A12_08605</name>
</gene>
<feature type="region of interest" description="Disordered" evidence="2">
    <location>
        <begin position="80"/>
        <end position="106"/>
    </location>
</feature>
<keyword evidence="6" id="KW-1185">Reference proteome</keyword>
<dbReference type="RefSeq" id="WP_204446913.1">
    <property type="nucleotide sequence ID" value="NZ_JACJKY010000013.1"/>
</dbReference>
<evidence type="ECO:0000259" key="4">
    <source>
        <dbReference type="PROSITE" id="PS50983"/>
    </source>
</evidence>
<dbReference type="InterPro" id="IPR002491">
    <property type="entry name" value="ABC_transptr_periplasmic_BD"/>
</dbReference>
<evidence type="ECO:0000313" key="5">
    <source>
        <dbReference type="EMBL" id="MBM6921212.1"/>
    </source>
</evidence>
<dbReference type="PROSITE" id="PS50983">
    <property type="entry name" value="FE_B12_PBP"/>
    <property type="match status" value="1"/>
</dbReference>
<dbReference type="Proteomes" id="UP000774750">
    <property type="component" value="Unassembled WGS sequence"/>
</dbReference>
<proteinExistence type="inferred from homology"/>
<feature type="signal peptide" evidence="3">
    <location>
        <begin position="1"/>
        <end position="19"/>
    </location>
</feature>
<comment type="caution">
    <text evidence="5">The sequence shown here is derived from an EMBL/GenBank/DDBJ whole genome shotgun (WGS) entry which is preliminary data.</text>
</comment>